<protein>
    <submittedName>
        <fullName evidence="1">Uncharacterized protein</fullName>
    </submittedName>
</protein>
<reference evidence="1" key="1">
    <citation type="submission" date="2023-07" db="EMBL/GenBank/DDBJ databases">
        <authorList>
            <person name="Xia Y."/>
        </authorList>
    </citation>
    <scope>NUCLEOTIDE SEQUENCE</scope>
    <source>
        <strain evidence="1">E</strain>
    </source>
</reference>
<gene>
    <name evidence="1" type="ORF">MarDSR_172</name>
</gene>
<name>A0AA96EST5_9VIRU</name>
<evidence type="ECO:0000313" key="1">
    <source>
        <dbReference type="EMBL" id="WNL50211.1"/>
    </source>
</evidence>
<sequence length="163" mass="18473">MHKFLRFKEKLSLCFGDVLMMESFMKEDRRSRVVDTYKKYASGNLEESDKLLSRGTYINGDGTFVDSGGAFVRSAKDLKIPEIVDLELWNEESGIFRMDSGTFSLVIEEIERFPFARCGTVSPHTSFPIPDTTNRKIIFLVAMRLVTIKGYSGFVSGTFHSVS</sequence>
<organism evidence="1">
    <name type="scientific">Marseillevirus sp</name>
    <dbReference type="NCBI Taxonomy" id="2809551"/>
    <lineage>
        <taxon>Viruses</taxon>
        <taxon>Varidnaviria</taxon>
        <taxon>Bamfordvirae</taxon>
        <taxon>Nucleocytoviricota</taxon>
        <taxon>Megaviricetes</taxon>
        <taxon>Pimascovirales</taxon>
        <taxon>Pimascovirales incertae sedis</taxon>
        <taxon>Marseilleviridae</taxon>
        <taxon>Marseillevirus</taxon>
    </lineage>
</organism>
<accession>A0AA96EST5</accession>
<proteinExistence type="predicted"/>
<dbReference type="EMBL" id="OR343189">
    <property type="protein sequence ID" value="WNL50211.1"/>
    <property type="molecule type" value="Genomic_DNA"/>
</dbReference>